<evidence type="ECO:0000256" key="4">
    <source>
        <dbReference type="ARBA" id="ARBA00022989"/>
    </source>
</evidence>
<proteinExistence type="predicted"/>
<dbReference type="Proteomes" id="UP000252189">
    <property type="component" value="Unassembled WGS sequence"/>
</dbReference>
<evidence type="ECO:0000313" key="10">
    <source>
        <dbReference type="Proteomes" id="UP000252189"/>
    </source>
</evidence>
<dbReference type="InterPro" id="IPR037185">
    <property type="entry name" value="EmrE-like"/>
</dbReference>
<feature type="transmembrane region" description="Helical" evidence="7">
    <location>
        <begin position="207"/>
        <end position="232"/>
    </location>
</feature>
<dbReference type="AlphaFoldDB" id="A0A368NAR2"/>
<evidence type="ECO:0000256" key="1">
    <source>
        <dbReference type="ARBA" id="ARBA00004651"/>
    </source>
</evidence>
<feature type="transmembrane region" description="Helical" evidence="7">
    <location>
        <begin position="121"/>
        <end position="145"/>
    </location>
</feature>
<feature type="transmembrane region" description="Helical" evidence="7">
    <location>
        <begin position="295"/>
        <end position="314"/>
    </location>
</feature>
<evidence type="ECO:0000313" key="9">
    <source>
        <dbReference type="EMBL" id="RCU47657.1"/>
    </source>
</evidence>
<gene>
    <name evidence="9" type="ORF">DU504_10310</name>
</gene>
<keyword evidence="4 7" id="KW-1133">Transmembrane helix</keyword>
<evidence type="ECO:0000256" key="6">
    <source>
        <dbReference type="SAM" id="MobiDB-lite"/>
    </source>
</evidence>
<dbReference type="PANTHER" id="PTHR42920:SF5">
    <property type="entry name" value="EAMA DOMAIN-CONTAINING PROTEIN"/>
    <property type="match status" value="1"/>
</dbReference>
<feature type="transmembrane region" description="Helical" evidence="7">
    <location>
        <begin position="96"/>
        <end position="115"/>
    </location>
</feature>
<evidence type="ECO:0000256" key="7">
    <source>
        <dbReference type="SAM" id="Phobius"/>
    </source>
</evidence>
<name>A0A368NAR2_9EURY</name>
<dbReference type="Gene3D" id="1.10.3730.20">
    <property type="match status" value="1"/>
</dbReference>
<keyword evidence="2" id="KW-1003">Cell membrane</keyword>
<dbReference type="InterPro" id="IPR000620">
    <property type="entry name" value="EamA_dom"/>
</dbReference>
<keyword evidence="3 7" id="KW-0812">Transmembrane</keyword>
<sequence length="336" mass="34791">MRQVVVPGGARITYGTGVRRRRVSGGDGHRHRHRHRRRPRRRRGGAFGTLGIFGKLARAAELSTATLLGARFLAASAILWAYLVRRGVPIRLDRRTLAAELGLGLVYGFMSVAYFESLAWLSAGVATLVLFTYPVQVTLVSALVLDEPVTGSKALALCTALGGVALVAGDGTAFGLSGLVLVAAASLAYTVYSVGSRVMVETVPAPVHAASVFLGVTVAVLLYGVVAGTLAVPTTPTHWRLIAGISVVGTLLPMLLFTAGLARIPASTASIVSTSEPLTTVALGVVLLGEPVTPAVAVGGAAILASVVLASPAVERAVADRLGRVDPRRTELPPDD</sequence>
<evidence type="ECO:0000256" key="5">
    <source>
        <dbReference type="ARBA" id="ARBA00023136"/>
    </source>
</evidence>
<feature type="region of interest" description="Disordered" evidence="6">
    <location>
        <begin position="20"/>
        <end position="43"/>
    </location>
</feature>
<dbReference type="EMBL" id="QPHM01000001">
    <property type="protein sequence ID" value="RCU47657.1"/>
    <property type="molecule type" value="Genomic_DNA"/>
</dbReference>
<feature type="transmembrane region" description="Helical" evidence="7">
    <location>
        <begin position="66"/>
        <end position="84"/>
    </location>
</feature>
<evidence type="ECO:0000256" key="2">
    <source>
        <dbReference type="ARBA" id="ARBA00022475"/>
    </source>
</evidence>
<evidence type="ECO:0000259" key="8">
    <source>
        <dbReference type="Pfam" id="PF00892"/>
    </source>
</evidence>
<protein>
    <submittedName>
        <fullName evidence="9">EamA/RhaT family transporter</fullName>
    </submittedName>
</protein>
<dbReference type="InterPro" id="IPR051258">
    <property type="entry name" value="Diverse_Substrate_Transporter"/>
</dbReference>
<evidence type="ECO:0000256" key="3">
    <source>
        <dbReference type="ARBA" id="ARBA00022692"/>
    </source>
</evidence>
<dbReference type="GO" id="GO:0005886">
    <property type="term" value="C:plasma membrane"/>
    <property type="evidence" value="ECO:0007669"/>
    <property type="project" value="UniProtKB-SubCell"/>
</dbReference>
<keyword evidence="5 7" id="KW-0472">Membrane</keyword>
<dbReference type="PANTHER" id="PTHR42920">
    <property type="entry name" value="OS03G0707200 PROTEIN-RELATED"/>
    <property type="match status" value="1"/>
</dbReference>
<feature type="transmembrane region" description="Helical" evidence="7">
    <location>
        <begin position="174"/>
        <end position="195"/>
    </location>
</feature>
<dbReference type="Pfam" id="PF00892">
    <property type="entry name" value="EamA"/>
    <property type="match status" value="2"/>
</dbReference>
<accession>A0A368NAR2</accession>
<comment type="subcellular location">
    <subcellularLocation>
        <location evidence="1">Cell membrane</location>
        <topology evidence="1">Multi-pass membrane protein</topology>
    </subcellularLocation>
</comment>
<reference evidence="9 10" key="1">
    <citation type="submission" date="2018-07" db="EMBL/GenBank/DDBJ databases">
        <title>Genome sequences of Haloplanus salinus JCM 18368T.</title>
        <authorList>
            <person name="Kim Y.B."/>
            <person name="Roh S.W."/>
        </authorList>
    </citation>
    <scope>NUCLEOTIDE SEQUENCE [LARGE SCALE GENOMIC DNA]</scope>
    <source>
        <strain evidence="9 10">JCM 18368</strain>
    </source>
</reference>
<dbReference type="SUPFAM" id="SSF103481">
    <property type="entry name" value="Multidrug resistance efflux transporter EmrE"/>
    <property type="match status" value="2"/>
</dbReference>
<organism evidence="9 10">
    <name type="scientific">Haloplanus salinus</name>
    <dbReference type="NCBI Taxonomy" id="1126245"/>
    <lineage>
        <taxon>Archaea</taxon>
        <taxon>Methanobacteriati</taxon>
        <taxon>Methanobacteriota</taxon>
        <taxon>Stenosarchaea group</taxon>
        <taxon>Halobacteria</taxon>
        <taxon>Halobacteriales</taxon>
        <taxon>Haloferacaceae</taxon>
        <taxon>Haloplanus</taxon>
    </lineage>
</organism>
<feature type="domain" description="EamA" evidence="8">
    <location>
        <begin position="177"/>
        <end position="310"/>
    </location>
</feature>
<comment type="caution">
    <text evidence="9">The sequence shown here is derived from an EMBL/GenBank/DDBJ whole genome shotgun (WGS) entry which is preliminary data.</text>
</comment>
<feature type="transmembrane region" description="Helical" evidence="7">
    <location>
        <begin position="238"/>
        <end position="257"/>
    </location>
</feature>
<keyword evidence="10" id="KW-1185">Reference proteome</keyword>
<feature type="domain" description="EamA" evidence="8">
    <location>
        <begin position="47"/>
        <end position="167"/>
    </location>
</feature>